<evidence type="ECO:0000313" key="2">
    <source>
        <dbReference type="EMBL" id="MBX50282.1"/>
    </source>
</evidence>
<proteinExistence type="predicted"/>
<protein>
    <submittedName>
        <fullName evidence="2">Uncharacterized protein</fullName>
    </submittedName>
</protein>
<feature type="region of interest" description="Disordered" evidence="1">
    <location>
        <begin position="1"/>
        <end position="35"/>
    </location>
</feature>
<organism evidence="2">
    <name type="scientific">Rhizophora mucronata</name>
    <name type="common">Asiatic mangrove</name>
    <dbReference type="NCBI Taxonomy" id="61149"/>
    <lineage>
        <taxon>Eukaryota</taxon>
        <taxon>Viridiplantae</taxon>
        <taxon>Streptophyta</taxon>
        <taxon>Embryophyta</taxon>
        <taxon>Tracheophyta</taxon>
        <taxon>Spermatophyta</taxon>
        <taxon>Magnoliopsida</taxon>
        <taxon>eudicotyledons</taxon>
        <taxon>Gunneridae</taxon>
        <taxon>Pentapetalae</taxon>
        <taxon>rosids</taxon>
        <taxon>fabids</taxon>
        <taxon>Malpighiales</taxon>
        <taxon>Rhizophoraceae</taxon>
        <taxon>Rhizophora</taxon>
    </lineage>
</organism>
<dbReference type="AlphaFoldDB" id="A0A2P2P6A3"/>
<evidence type="ECO:0000256" key="1">
    <source>
        <dbReference type="SAM" id="MobiDB-lite"/>
    </source>
</evidence>
<reference evidence="2" key="1">
    <citation type="submission" date="2018-02" db="EMBL/GenBank/DDBJ databases">
        <title>Rhizophora mucronata_Transcriptome.</title>
        <authorList>
            <person name="Meera S.P."/>
            <person name="Sreeshan A."/>
            <person name="Augustine A."/>
        </authorList>
    </citation>
    <scope>NUCLEOTIDE SEQUENCE</scope>
    <source>
        <tissue evidence="2">Leaf</tissue>
    </source>
</reference>
<sequence length="35" mass="3888">MSSLRVMPTLLRSNKPSLGQPLQEGRTKAGNQIFM</sequence>
<name>A0A2P2P6A3_RHIMU</name>
<accession>A0A2P2P6A3</accession>
<dbReference type="EMBL" id="GGEC01069798">
    <property type="protein sequence ID" value="MBX50282.1"/>
    <property type="molecule type" value="Transcribed_RNA"/>
</dbReference>